<proteinExistence type="predicted"/>
<feature type="non-terminal residue" evidence="2">
    <location>
        <position position="480"/>
    </location>
</feature>
<evidence type="ECO:0000313" key="2">
    <source>
        <dbReference type="EMBL" id="CAL4161360.1"/>
    </source>
</evidence>
<dbReference type="Proteomes" id="UP001497623">
    <property type="component" value="Unassembled WGS sequence"/>
</dbReference>
<evidence type="ECO:0008006" key="4">
    <source>
        <dbReference type="Google" id="ProtNLM"/>
    </source>
</evidence>
<feature type="transmembrane region" description="Helical" evidence="1">
    <location>
        <begin position="356"/>
        <end position="376"/>
    </location>
</feature>
<dbReference type="EMBL" id="CAXKWB010044790">
    <property type="protein sequence ID" value="CAL4161360.1"/>
    <property type="molecule type" value="Genomic_DNA"/>
</dbReference>
<evidence type="ECO:0000313" key="3">
    <source>
        <dbReference type="Proteomes" id="UP001497623"/>
    </source>
</evidence>
<keyword evidence="1" id="KW-0472">Membrane</keyword>
<protein>
    <recommendedName>
        <fullName evidence="4">Transmembrane protein fend</fullName>
    </recommendedName>
</protein>
<evidence type="ECO:0000256" key="1">
    <source>
        <dbReference type="SAM" id="Phobius"/>
    </source>
</evidence>
<name>A0AAV2S5T6_MEGNR</name>
<keyword evidence="3" id="KW-1185">Reference proteome</keyword>
<reference evidence="2 3" key="1">
    <citation type="submission" date="2024-05" db="EMBL/GenBank/DDBJ databases">
        <authorList>
            <person name="Wallberg A."/>
        </authorList>
    </citation>
    <scope>NUCLEOTIDE SEQUENCE [LARGE SCALE GENOMIC DNA]</scope>
</reference>
<keyword evidence="1" id="KW-1133">Transmembrane helix</keyword>
<keyword evidence="1" id="KW-0812">Transmembrane</keyword>
<sequence>MQIPLNTADSAPNYRHVGRFHGRLAQAPDVLCGLIKKWIICWETCNLLLSNFPIWGRVCDQSDLCSQGCQSSCDWDALHKRSLVPLSQHNSRLTLVFSGTKAQWTLTWARDAPRENVVFALFTRTQGKSWNIRLQTANLGTELQDLQHGSEMKLVAVAESGVLSVIITPYAPQSHVDTIVKPSGIATKARITLDLVQNNKINLDADEAWPLLHEAEVKGSGLVAARVWWAPQNNRGGDYLVTWEVEGGGLKGHLYTDLPEVDLTLWPETIYHVQVELMTGPHGQTLQSSQLTLDTHNITLVLQAKAKREYEQNLWLQNQLKAAEEESNEEMSFFENITVTPQPVSIHYISSVQVEIMLGVGAGVVAMMLVLVLILWQRKRQADAITYETPESSSENWGTWNRTLSDLTLDASYVVKSHKQPDCEPGNSTQIQYKIPPVFTLYPSPPRSSLLTMPREHQHSLNLYSMVPPLPPLRREVSNI</sequence>
<gene>
    <name evidence="2" type="ORF">MNOR_LOCUS32626</name>
</gene>
<dbReference type="AlphaFoldDB" id="A0AAV2S5T6"/>
<comment type="caution">
    <text evidence="2">The sequence shown here is derived from an EMBL/GenBank/DDBJ whole genome shotgun (WGS) entry which is preliminary data.</text>
</comment>
<accession>A0AAV2S5T6</accession>
<organism evidence="2 3">
    <name type="scientific">Meganyctiphanes norvegica</name>
    <name type="common">Northern krill</name>
    <name type="synonym">Thysanopoda norvegica</name>
    <dbReference type="NCBI Taxonomy" id="48144"/>
    <lineage>
        <taxon>Eukaryota</taxon>
        <taxon>Metazoa</taxon>
        <taxon>Ecdysozoa</taxon>
        <taxon>Arthropoda</taxon>
        <taxon>Crustacea</taxon>
        <taxon>Multicrustacea</taxon>
        <taxon>Malacostraca</taxon>
        <taxon>Eumalacostraca</taxon>
        <taxon>Eucarida</taxon>
        <taxon>Euphausiacea</taxon>
        <taxon>Euphausiidae</taxon>
        <taxon>Meganyctiphanes</taxon>
    </lineage>
</organism>